<dbReference type="SUPFAM" id="SSF50978">
    <property type="entry name" value="WD40 repeat-like"/>
    <property type="match status" value="1"/>
</dbReference>
<dbReference type="WBParaSite" id="SMUV_0000214801-mRNA-1">
    <property type="protein sequence ID" value="SMUV_0000214801-mRNA-1"/>
    <property type="gene ID" value="SMUV_0000214801"/>
</dbReference>
<name>A0A0N5ADA5_9BILA</name>
<dbReference type="InterPro" id="IPR036322">
    <property type="entry name" value="WD40_repeat_dom_sf"/>
</dbReference>
<dbReference type="InterPro" id="IPR040067">
    <property type="entry name" value="WDR47"/>
</dbReference>
<reference evidence="4" key="1">
    <citation type="submission" date="2017-02" db="UniProtKB">
        <authorList>
            <consortium name="WormBaseParasite"/>
        </authorList>
    </citation>
    <scope>IDENTIFICATION</scope>
</reference>
<evidence type="ECO:0000313" key="4">
    <source>
        <dbReference type="WBParaSite" id="SMUV_0000214801-mRNA-1"/>
    </source>
</evidence>
<protein>
    <submittedName>
        <fullName evidence="4">WD_REPEATS_REGION domain-containing protein</fullName>
    </submittedName>
</protein>
<dbReference type="PROSITE" id="PS50082">
    <property type="entry name" value="WD_REPEATS_2"/>
    <property type="match status" value="3"/>
</dbReference>
<dbReference type="PANTHER" id="PTHR19863:SF5">
    <property type="entry name" value="WD REPEAT-CONTAINING PROTEIN 47"/>
    <property type="match status" value="1"/>
</dbReference>
<dbReference type="Proteomes" id="UP000046393">
    <property type="component" value="Unplaced"/>
</dbReference>
<sequence>MIRSNSSRTSTSTVPLSNVHFRQPQSHLQRQPQNTALTAAAVGLQRPKTAPNLNPLFGSPQTSEDQLKSTIHQTNRTYNINSTSSPITQCSDENSLLNVSPTLPDASETPSTSESTVHFVPVCKYVDKQAIRAVAFHPSGRYFALGTNSKQMLICKYPYTESRKNKSAPQNIDVLLKRPKQHRGSVYCIGFNPNGELLATGSNDKTMRLMSFNTEQCKIGAEIELTVHDGTVRDLIFMEDAAHRTVLVSGGAGNCRIYLTDCSTGKTFNTYQGHTAAILGLYTWGSASFVSCSQDKTVRFWDLRTAQAIHVVAPSSKMSNAPVTSVCVDPSGKLLVTGHEDASIMLYDISGRRIVQIFRPHGDEVRTVRFSNAAYYLLSGSYDRRIVFTDMRGDLTSPLLYLPVAEHSDKIIQWHPQDFSFLSTSADRSAVLWSLPPPITTHN</sequence>
<evidence type="ECO:0000313" key="3">
    <source>
        <dbReference type="Proteomes" id="UP000046393"/>
    </source>
</evidence>
<feature type="repeat" description="WD" evidence="1">
    <location>
        <begin position="179"/>
        <end position="209"/>
    </location>
</feature>
<evidence type="ECO:0000256" key="2">
    <source>
        <dbReference type="SAM" id="MobiDB-lite"/>
    </source>
</evidence>
<feature type="repeat" description="WD" evidence="1">
    <location>
        <begin position="316"/>
        <end position="357"/>
    </location>
</feature>
<feature type="compositionally biased region" description="Low complexity" evidence="2">
    <location>
        <begin position="1"/>
        <end position="13"/>
    </location>
</feature>
<feature type="region of interest" description="Disordered" evidence="2">
    <location>
        <begin position="1"/>
        <end position="32"/>
    </location>
</feature>
<dbReference type="Gene3D" id="2.130.10.10">
    <property type="entry name" value="YVTN repeat-like/Quinoprotein amine dehydrogenase"/>
    <property type="match status" value="2"/>
</dbReference>
<keyword evidence="3" id="KW-1185">Reference proteome</keyword>
<dbReference type="PANTHER" id="PTHR19863">
    <property type="entry name" value="NEMITIN (NEURONAL ENRICHED MAP INTERACTING PROTEIN) HOMOLOG"/>
    <property type="match status" value="1"/>
</dbReference>
<accession>A0A0N5ADA5</accession>
<dbReference type="PROSITE" id="PS50294">
    <property type="entry name" value="WD_REPEATS_REGION"/>
    <property type="match status" value="1"/>
</dbReference>
<dbReference type="Pfam" id="PF00400">
    <property type="entry name" value="WD40"/>
    <property type="match status" value="4"/>
</dbReference>
<organism evidence="3 4">
    <name type="scientific">Syphacia muris</name>
    <dbReference type="NCBI Taxonomy" id="451379"/>
    <lineage>
        <taxon>Eukaryota</taxon>
        <taxon>Metazoa</taxon>
        <taxon>Ecdysozoa</taxon>
        <taxon>Nematoda</taxon>
        <taxon>Chromadorea</taxon>
        <taxon>Rhabditida</taxon>
        <taxon>Spirurina</taxon>
        <taxon>Oxyuridomorpha</taxon>
        <taxon>Oxyuroidea</taxon>
        <taxon>Oxyuridae</taxon>
        <taxon>Syphacia</taxon>
    </lineage>
</organism>
<dbReference type="CDD" id="cd00200">
    <property type="entry name" value="WD40"/>
    <property type="match status" value="1"/>
</dbReference>
<dbReference type="InterPro" id="IPR001680">
    <property type="entry name" value="WD40_rpt"/>
</dbReference>
<keyword evidence="1" id="KW-0853">WD repeat</keyword>
<dbReference type="AlphaFoldDB" id="A0A0N5ADA5"/>
<feature type="compositionally biased region" description="Polar residues" evidence="2">
    <location>
        <begin position="23"/>
        <end position="32"/>
    </location>
</feature>
<evidence type="ECO:0000256" key="1">
    <source>
        <dbReference type="PROSITE-ProRule" id="PRU00221"/>
    </source>
</evidence>
<feature type="repeat" description="WD" evidence="1">
    <location>
        <begin position="271"/>
        <end position="311"/>
    </location>
</feature>
<dbReference type="InterPro" id="IPR015943">
    <property type="entry name" value="WD40/YVTN_repeat-like_dom_sf"/>
</dbReference>
<dbReference type="SMART" id="SM00320">
    <property type="entry name" value="WD40"/>
    <property type="match status" value="7"/>
</dbReference>
<dbReference type="STRING" id="451379.A0A0N5ADA5"/>
<proteinExistence type="predicted"/>